<dbReference type="InterPro" id="IPR051266">
    <property type="entry name" value="CLCR"/>
</dbReference>
<comment type="caution">
    <text evidence="3">The sequence shown here is derived from an EMBL/GenBank/DDBJ whole genome shotgun (WGS) entry which is preliminary data.</text>
</comment>
<dbReference type="EMBL" id="JARBJD010000002">
    <property type="protein sequence ID" value="KAK2964524.1"/>
    <property type="molecule type" value="Genomic_DNA"/>
</dbReference>
<evidence type="ECO:0000259" key="2">
    <source>
        <dbReference type="PROSITE" id="PS50234"/>
    </source>
</evidence>
<feature type="domain" description="VWFA" evidence="2">
    <location>
        <begin position="193"/>
        <end position="431"/>
    </location>
</feature>
<feature type="compositionally biased region" description="Polar residues" evidence="1">
    <location>
        <begin position="260"/>
        <end position="276"/>
    </location>
</feature>
<feature type="compositionally biased region" description="Polar residues" evidence="1">
    <location>
        <begin position="936"/>
        <end position="954"/>
    </location>
</feature>
<reference evidence="3 4" key="1">
    <citation type="journal article" date="2022" name="bioRxiv">
        <title>Genomics of Preaxostyla Flagellates Illuminates Evolutionary Transitions and the Path Towards Mitochondrial Loss.</title>
        <authorList>
            <person name="Novak L.V.F."/>
            <person name="Treitli S.C."/>
            <person name="Pyrih J."/>
            <person name="Halakuc P."/>
            <person name="Pipaliya S.V."/>
            <person name="Vacek V."/>
            <person name="Brzon O."/>
            <person name="Soukal P."/>
            <person name="Eme L."/>
            <person name="Dacks J.B."/>
            <person name="Karnkowska A."/>
            <person name="Elias M."/>
            <person name="Hampl V."/>
        </authorList>
    </citation>
    <scope>NUCLEOTIDE SEQUENCE [LARGE SCALE GENOMIC DNA]</scope>
    <source>
        <strain evidence="3">NAU3</strain>
        <tissue evidence="3">Gut</tissue>
    </source>
</reference>
<keyword evidence="4" id="KW-1185">Reference proteome</keyword>
<dbReference type="InterPro" id="IPR002035">
    <property type="entry name" value="VWF_A"/>
</dbReference>
<evidence type="ECO:0000256" key="1">
    <source>
        <dbReference type="SAM" id="MobiDB-lite"/>
    </source>
</evidence>
<gene>
    <name evidence="3" type="ORF">BLNAU_440</name>
</gene>
<feature type="compositionally biased region" description="Polar residues" evidence="1">
    <location>
        <begin position="852"/>
        <end position="872"/>
    </location>
</feature>
<dbReference type="SUPFAM" id="SSF53300">
    <property type="entry name" value="vWA-like"/>
    <property type="match status" value="1"/>
</dbReference>
<sequence length="1022" mass="113445">MIAKLHPAEFKKTILDVVQRCIACDTNEKDWTLSDVQQIHRMLGGTVPVGRKEDLLIIAHERIVQYIVTEDNDHGFSTHLFAYPLVALMRRTISFSPDVDDVQLIIQIHFDIDGDVPIGSSASLRTKALRKLVYALQDETNALPNVSGYEKNLMISVDSDPFVRIADDCGTMQALLTIHAPEMDDRTQRERLCVCFVVSTSHAMEEGGRLDDILEGISEAVTLLDSDDYFSLVTFSRVASVSVPLCRVGLLRHNTETASDNSISEYSDNETFNSDLGNDDGADDEQRAGPDPSTVNLEKAFRSIRGGTTANVCEGLDAAIKEITKHAHDGLIPRTFRRVVIMIGNGCVNEGIRDVSMISAMVRRYRQNDKDNTAGKPKPVSFTISTIGVGVQTAEEEKVLESIALHGGGEYCWCATNENEEVQNVIVNETISWKLRTTHELSASFMGVEEMSSLFTLPPQTFNTECTSVAGHHSRIIRMDPAELAESINVADLNDRLMVEGVSDENNPSPVVQKPRLIQPTKKDPIKMRNVTPSDLVSGEERQMLFNVKLWMNSTSYQSKGTSPTQLDLPKQPIGCILVRFRYFREDHTDTVVIPLVASTIEEQKSTPSPSDLLNFGSHRPAQVPVNLSFRPDTAFKDELEQLVEKSEKNGSIERLRAFSEYTEVNQEMKEAALVAEKGDIQNARDRLTQLQKRVNAFTAPRLLSKERIMRRVVEIVKEMGQPLQQQLTENEDEFLHPLPNLSFIAPHFTTQDHYDIQQFRSYNQLMSCDSRIHHLLSIILQFLARPPPSQTPSITIEHFTIAARQISYYNSCLALGSGSHMALSMTEQSSSLHNLIPLSFITSARKAKESPAQTSNIAQVDSESATQSDYSESSDRHHNMERGSASGGKVGQSGPRADSEQQLSRSGHSKDPNDVKPSFFSRFGRKKRGEGYRSLSGSSDNDSLTGGSNQISDSDGRERIITNQPRLSGMGNDSNSDRGGGFTGEQASSKKTQRKEKGPKSSTKTKQPVSQIKPIRSSRGP</sequence>
<feature type="compositionally biased region" description="Polar residues" evidence="1">
    <location>
        <begin position="962"/>
        <end position="975"/>
    </location>
</feature>
<evidence type="ECO:0000313" key="4">
    <source>
        <dbReference type="Proteomes" id="UP001281761"/>
    </source>
</evidence>
<proteinExistence type="predicted"/>
<feature type="region of interest" description="Disordered" evidence="1">
    <location>
        <begin position="260"/>
        <end position="294"/>
    </location>
</feature>
<feature type="compositionally biased region" description="Polar residues" evidence="1">
    <location>
        <begin position="1001"/>
        <end position="1011"/>
    </location>
</feature>
<dbReference type="Proteomes" id="UP001281761">
    <property type="component" value="Unassembled WGS sequence"/>
</dbReference>
<accession>A0ABQ9YL98</accession>
<name>A0ABQ9YL98_9EUKA</name>
<dbReference type="PROSITE" id="PS50234">
    <property type="entry name" value="VWFA"/>
    <property type="match status" value="1"/>
</dbReference>
<protein>
    <recommendedName>
        <fullName evidence="2">VWFA domain-containing protein</fullName>
    </recommendedName>
</protein>
<dbReference type="PANTHER" id="PTHR10579">
    <property type="entry name" value="CALCIUM-ACTIVATED CHLORIDE CHANNEL REGULATOR"/>
    <property type="match status" value="1"/>
</dbReference>
<organism evidence="3 4">
    <name type="scientific">Blattamonas nauphoetae</name>
    <dbReference type="NCBI Taxonomy" id="2049346"/>
    <lineage>
        <taxon>Eukaryota</taxon>
        <taxon>Metamonada</taxon>
        <taxon>Preaxostyla</taxon>
        <taxon>Oxymonadida</taxon>
        <taxon>Blattamonas</taxon>
    </lineage>
</organism>
<feature type="region of interest" description="Disordered" evidence="1">
    <location>
        <begin position="851"/>
        <end position="1022"/>
    </location>
</feature>
<dbReference type="InterPro" id="IPR036465">
    <property type="entry name" value="vWFA_dom_sf"/>
</dbReference>
<dbReference type="Gene3D" id="3.40.50.410">
    <property type="entry name" value="von Willebrand factor, type A domain"/>
    <property type="match status" value="1"/>
</dbReference>
<dbReference type="PANTHER" id="PTHR10579:SF43">
    <property type="entry name" value="ZINC FINGER (C3HC4-TYPE RING FINGER) FAMILY PROTEIN"/>
    <property type="match status" value="1"/>
</dbReference>
<evidence type="ECO:0000313" key="3">
    <source>
        <dbReference type="EMBL" id="KAK2964524.1"/>
    </source>
</evidence>